<dbReference type="InterPro" id="IPR046700">
    <property type="entry name" value="DUF6570"/>
</dbReference>
<dbReference type="Proteomes" id="UP001219518">
    <property type="component" value="Unassembled WGS sequence"/>
</dbReference>
<reference evidence="9" key="2">
    <citation type="journal article" date="2023" name="BMC Genomics">
        <title>Pest status, molecular evolution, and epigenetic factors derived from the genome assembly of Frankliniella fusca, a thysanopteran phytovirus vector.</title>
        <authorList>
            <person name="Catto M.A."/>
            <person name="Labadie P.E."/>
            <person name="Jacobson A.L."/>
            <person name="Kennedy G.G."/>
            <person name="Srinivasan R."/>
            <person name="Hunt B.G."/>
        </authorList>
    </citation>
    <scope>NUCLEOTIDE SEQUENCE</scope>
    <source>
        <strain evidence="9">PL_HMW_Pooled</strain>
    </source>
</reference>
<feature type="region of interest" description="Disordered" evidence="5">
    <location>
        <begin position="932"/>
        <end position="954"/>
    </location>
</feature>
<evidence type="ECO:0000259" key="7">
    <source>
        <dbReference type="Pfam" id="PF14214"/>
    </source>
</evidence>
<dbReference type="Pfam" id="PF20209">
    <property type="entry name" value="DUF6570"/>
    <property type="match status" value="1"/>
</dbReference>
<feature type="domain" description="Helitron helicase-like" evidence="7">
    <location>
        <begin position="386"/>
        <end position="571"/>
    </location>
</feature>
<evidence type="ECO:0000256" key="2">
    <source>
        <dbReference type="ARBA" id="ARBA00022771"/>
    </source>
</evidence>
<feature type="domain" description="THAP-type" evidence="6">
    <location>
        <begin position="2"/>
        <end position="76"/>
    </location>
</feature>
<evidence type="ECO:0000256" key="5">
    <source>
        <dbReference type="SAM" id="MobiDB-lite"/>
    </source>
</evidence>
<evidence type="ECO:0000256" key="1">
    <source>
        <dbReference type="ARBA" id="ARBA00022723"/>
    </source>
</evidence>
<dbReference type="InterPro" id="IPR025476">
    <property type="entry name" value="Helitron_helicase-like"/>
</dbReference>
<organism evidence="9 10">
    <name type="scientific">Frankliniella fusca</name>
    <dbReference type="NCBI Taxonomy" id="407009"/>
    <lineage>
        <taxon>Eukaryota</taxon>
        <taxon>Metazoa</taxon>
        <taxon>Ecdysozoa</taxon>
        <taxon>Arthropoda</taxon>
        <taxon>Hexapoda</taxon>
        <taxon>Insecta</taxon>
        <taxon>Pterygota</taxon>
        <taxon>Neoptera</taxon>
        <taxon>Paraneoptera</taxon>
        <taxon>Thysanoptera</taxon>
        <taxon>Terebrantia</taxon>
        <taxon>Thripoidea</taxon>
        <taxon>Thripidae</taxon>
        <taxon>Frankliniella</taxon>
    </lineage>
</organism>
<name>A0AAE1LCJ1_9NEOP</name>
<evidence type="ECO:0000256" key="4">
    <source>
        <dbReference type="ARBA" id="ARBA00023125"/>
    </source>
</evidence>
<sequence>MFRFPNVIRKVNGVMQVDQTKLNRFLVWLKNVGNENLLLYDPKSINEKYFLCKDHFEDKYFNHQKRENLISTAVPSCGEHSLCEQNMEEYHIIIRWSEHNYDAMCFDKSKRAAIDFEDEMKNLKWNECASCKEKFLVKGSYETKCLHRGKCWEYCDINNMDPGSVPVELEDLTFIEERLIARVHPLISVYMLTRNGQYGYRKNVINFSQDIESFVKELPVKVTDLNSVIIVRKEGEDNTYHDFNVRAGNVRAALVWLKQNNKFYEDISINEDNLNLLPEDSNVPNEIPSCSNTCVTVNNVISMNTDDASLEEGNVDDAYCTVVSDVVFPHQDEQIKNYLKWPSLESQPIDEYSTPGYIACAFPTLFCYGKGDLRDWHEKDLNVSHYFKHLLRYRDERFSKHKTFRFFAYNSWMRWTALTDGNIFVKQNEEFRDMKVDQLKEILNDNPNILKKIMFNARNLRGSKAYWHSRSGELRDMVNQLNMPTIFLTLSAADLHWKDLYRLLTGQDDLSHLSEYERHKLLRDNPQIVDEFFDMRVNAFLKHVLIKNYNVIDYWYRIEYQHRGSPHLHGVFWLENAVNCDNIEKATPEELEVIVDYFKNLISAINPDSHTEINDDHPCRKVYGNVIDFQKDLAELLNTVQRHTRCSTEYCLRYNKRTKESKCRFGFPILELNEEAKCQANECGEIEFCPARNDDRLNKYNQFIIQLWRANMDIAPVISKKRLMAYLAKYISKSEVSAISLHDLMNGIMDRMNDENKSVRAIQRFFIKACVERDVSAQEVSHILLGLKLYSSGKRSFVIINFNNKRWCQVLSDTENENDSVNGKSFIEKYKDRPAFMENVSLWDAAKKYNSVKWKLLSHNTENIVRVFPIVKLKVDEDNEEYYEQQVYSHVPWRNEENVRAENETWNNVYNTHGLSNVPGVGDLLENVVCDNREDDDDDSEHNEDELNSNFYEGELERESNEEWMICSSIGRGRIDKVELGKRQEDLNYPP</sequence>
<dbReference type="Pfam" id="PF05485">
    <property type="entry name" value="THAP"/>
    <property type="match status" value="1"/>
</dbReference>
<comment type="caution">
    <text evidence="9">The sequence shown here is derived from an EMBL/GenBank/DDBJ whole genome shotgun (WGS) entry which is preliminary data.</text>
</comment>
<evidence type="ECO:0000313" key="9">
    <source>
        <dbReference type="EMBL" id="KAK3914465.1"/>
    </source>
</evidence>
<feature type="compositionally biased region" description="Acidic residues" evidence="5">
    <location>
        <begin position="933"/>
        <end position="947"/>
    </location>
</feature>
<evidence type="ECO:0000259" key="6">
    <source>
        <dbReference type="Pfam" id="PF05485"/>
    </source>
</evidence>
<keyword evidence="4" id="KW-0238">DNA-binding</keyword>
<keyword evidence="2" id="KW-0863">Zinc-finger</keyword>
<dbReference type="PANTHER" id="PTHR47642:SF5">
    <property type="entry name" value="ATP-DEPENDENT DNA HELICASE"/>
    <property type="match status" value="1"/>
</dbReference>
<keyword evidence="1" id="KW-0479">Metal-binding</keyword>
<gene>
    <name evidence="9" type="ORF">KUF71_023866</name>
</gene>
<reference evidence="9" key="1">
    <citation type="submission" date="2021-07" db="EMBL/GenBank/DDBJ databases">
        <authorList>
            <person name="Catto M.A."/>
            <person name="Jacobson A."/>
            <person name="Kennedy G."/>
            <person name="Labadie P."/>
            <person name="Hunt B.G."/>
            <person name="Srinivasan R."/>
        </authorList>
    </citation>
    <scope>NUCLEOTIDE SEQUENCE</scope>
    <source>
        <strain evidence="9">PL_HMW_Pooled</strain>
        <tissue evidence="9">Head</tissue>
    </source>
</reference>
<evidence type="ECO:0000256" key="3">
    <source>
        <dbReference type="ARBA" id="ARBA00022833"/>
    </source>
</evidence>
<dbReference type="GO" id="GO:0003677">
    <property type="term" value="F:DNA binding"/>
    <property type="evidence" value="ECO:0007669"/>
    <property type="project" value="UniProtKB-KW"/>
</dbReference>
<keyword evidence="10" id="KW-1185">Reference proteome</keyword>
<evidence type="ECO:0000259" key="8">
    <source>
        <dbReference type="Pfam" id="PF20209"/>
    </source>
</evidence>
<accession>A0AAE1LCJ1</accession>
<dbReference type="GO" id="GO:0008270">
    <property type="term" value="F:zinc ion binding"/>
    <property type="evidence" value="ECO:0007669"/>
    <property type="project" value="UniProtKB-KW"/>
</dbReference>
<feature type="domain" description="DUF6570" evidence="8">
    <location>
        <begin position="149"/>
        <end position="275"/>
    </location>
</feature>
<dbReference type="EMBL" id="JAHWGI010000382">
    <property type="protein sequence ID" value="KAK3914465.1"/>
    <property type="molecule type" value="Genomic_DNA"/>
</dbReference>
<keyword evidence="3" id="KW-0862">Zinc</keyword>
<dbReference type="PANTHER" id="PTHR47642">
    <property type="entry name" value="ATP-DEPENDENT DNA HELICASE"/>
    <property type="match status" value="1"/>
</dbReference>
<proteinExistence type="predicted"/>
<dbReference type="Pfam" id="PF14214">
    <property type="entry name" value="Helitron_like_N"/>
    <property type="match status" value="1"/>
</dbReference>
<dbReference type="InterPro" id="IPR006612">
    <property type="entry name" value="THAP_Znf"/>
</dbReference>
<protein>
    <submittedName>
        <fullName evidence="9">Vacuolar membrane-associated protein iml1</fullName>
    </submittedName>
</protein>
<evidence type="ECO:0000313" key="10">
    <source>
        <dbReference type="Proteomes" id="UP001219518"/>
    </source>
</evidence>
<dbReference type="InterPro" id="IPR051055">
    <property type="entry name" value="PIF1_helicase"/>
</dbReference>
<dbReference type="AlphaFoldDB" id="A0AAE1LCJ1"/>